<dbReference type="Proteomes" id="UP001500151">
    <property type="component" value="Unassembled WGS sequence"/>
</dbReference>
<organism evidence="3 4">
    <name type="scientific">Streptomyces vastus</name>
    <dbReference type="NCBI Taxonomy" id="285451"/>
    <lineage>
        <taxon>Bacteria</taxon>
        <taxon>Bacillati</taxon>
        <taxon>Actinomycetota</taxon>
        <taxon>Actinomycetes</taxon>
        <taxon>Kitasatosporales</taxon>
        <taxon>Streptomycetaceae</taxon>
        <taxon>Streptomyces</taxon>
    </lineage>
</organism>
<dbReference type="PANTHER" id="PTHR46637:SF1">
    <property type="entry name" value="BLL5188 PROTEIN"/>
    <property type="match status" value="1"/>
</dbReference>
<evidence type="ECO:0000313" key="3">
    <source>
        <dbReference type="EMBL" id="GAA2639147.1"/>
    </source>
</evidence>
<keyword evidence="4" id="KW-1185">Reference proteome</keyword>
<feature type="coiled-coil region" evidence="1">
    <location>
        <begin position="48"/>
        <end position="89"/>
    </location>
</feature>
<reference evidence="4" key="1">
    <citation type="journal article" date="2019" name="Int. J. Syst. Evol. Microbiol.">
        <title>The Global Catalogue of Microorganisms (GCM) 10K type strain sequencing project: providing services to taxonomists for standard genome sequencing and annotation.</title>
        <authorList>
            <consortium name="The Broad Institute Genomics Platform"/>
            <consortium name="The Broad Institute Genome Sequencing Center for Infectious Disease"/>
            <person name="Wu L."/>
            <person name="Ma J."/>
        </authorList>
    </citation>
    <scope>NUCLEOTIDE SEQUENCE [LARGE SCALE GENOMIC DNA]</scope>
    <source>
        <strain evidence="4">JCM 4524</strain>
    </source>
</reference>
<comment type="caution">
    <text evidence="3">The sequence shown here is derived from an EMBL/GenBank/DDBJ whole genome shotgun (WGS) entry which is preliminary data.</text>
</comment>
<dbReference type="InterPro" id="IPR052909">
    <property type="entry name" value="Transposase_6_like"/>
</dbReference>
<name>A0ABP6DC81_9ACTN</name>
<accession>A0ABP6DC81</accession>
<evidence type="ECO:0000256" key="1">
    <source>
        <dbReference type="SAM" id="Coils"/>
    </source>
</evidence>
<sequence length="253" mass="27672">MDCAGAGSRLRAGCGRGRLVPGPVTAVTVATARKTRSADAIAAATAPLDDELQQLKALRDEAAQWLAEMEGAERRNRELRDLAKMARHSFLTMNPAQQADILDLLELKVTFTGPVPRELKSGTACPVRAWYKSVDLDVPASDVSDADWQAIAPFLHSRPGDAIRRSVNAIFHKARTGMSWSEIIAELGVTKTTADHFRRWPKDGTWKLVSEALTHTARVPVWSPELLPPMTIEGRVDPRMMLSAAEPSRGGCR</sequence>
<dbReference type="EMBL" id="BAAASJ010000036">
    <property type="protein sequence ID" value="GAA2639147.1"/>
    <property type="molecule type" value="Genomic_DNA"/>
</dbReference>
<gene>
    <name evidence="3" type="ORF">GCM10010307_38220</name>
</gene>
<dbReference type="Pfam" id="PF13340">
    <property type="entry name" value="DUF4096"/>
    <property type="match status" value="1"/>
</dbReference>
<dbReference type="PANTHER" id="PTHR46637">
    <property type="entry name" value="TIS1421-TRANSPOSASE PROTEIN A"/>
    <property type="match status" value="1"/>
</dbReference>
<evidence type="ECO:0000259" key="2">
    <source>
        <dbReference type="Pfam" id="PF13340"/>
    </source>
</evidence>
<feature type="domain" description="Insertion element IS402-like" evidence="2">
    <location>
        <begin position="143"/>
        <end position="207"/>
    </location>
</feature>
<evidence type="ECO:0000313" key="4">
    <source>
        <dbReference type="Proteomes" id="UP001500151"/>
    </source>
</evidence>
<keyword evidence="1" id="KW-0175">Coiled coil</keyword>
<protein>
    <recommendedName>
        <fullName evidence="2">Insertion element IS402-like domain-containing protein</fullName>
    </recommendedName>
</protein>
<proteinExistence type="predicted"/>
<dbReference type="InterPro" id="IPR025161">
    <property type="entry name" value="IS402-like_dom"/>
</dbReference>